<sequence length="440" mass="45496">MSGSTSEGHGNANSDSGRSRNNPDLPNGGVRKSGGLCKRRGGHGGGHASGHAGGHGGGHGGGHASGHGTSHASSNGKGQTRNQRQKDKKFRERVSSCEDLAEVAMGLAEEGSRLFLGDEESEEIEPTTTNGDTSAVATEIAGATDIDNSSTSATGDESSTNATQLGTSTIGTEVDTSTGATGVDTSTGATGVDTSTGATEVDYSTNATEVGMSTDTTQVPSKQKSKLSSNGYINKFAVAVSPEDFEYRDEAFFTGKTAIRLPSGDLMICDKTTYANCYYPESTSGSSVRQILTRSTTLSRDTVGGDNGAAETESQGAPDFGGIKLTTIVRPESFLHRLEEDVKAFRLESGQLVICDTDKKDCSSAGSDNASNIATTDSTASTGIEPRAEVGDNDTRFATVVSPDSFVYGFEPGKVAYRRPSGQLVVCNEGYENCSASGVE</sequence>
<keyword evidence="3" id="KW-1185">Reference proteome</keyword>
<protein>
    <submittedName>
        <fullName evidence="2">Uncharacterized protein</fullName>
    </submittedName>
</protein>
<dbReference type="AlphaFoldDB" id="A0A151GJM3"/>
<feature type="compositionally biased region" description="Gly residues" evidence="1">
    <location>
        <begin position="43"/>
        <end position="65"/>
    </location>
</feature>
<proteinExistence type="predicted"/>
<feature type="region of interest" description="Disordered" evidence="1">
    <location>
        <begin position="366"/>
        <end position="391"/>
    </location>
</feature>
<feature type="compositionally biased region" description="Polar residues" evidence="1">
    <location>
        <begin position="1"/>
        <end position="24"/>
    </location>
</feature>
<dbReference type="Proteomes" id="UP000076580">
    <property type="component" value="Chromosome 02"/>
</dbReference>
<feature type="region of interest" description="Disordered" evidence="1">
    <location>
        <begin position="298"/>
        <end position="317"/>
    </location>
</feature>
<evidence type="ECO:0000313" key="2">
    <source>
        <dbReference type="EMBL" id="KYK57212.1"/>
    </source>
</evidence>
<organism evidence="2 3">
    <name type="scientific">Drechmeria coniospora</name>
    <name type="common">Nematophagous fungus</name>
    <name type="synonym">Meria coniospora</name>
    <dbReference type="NCBI Taxonomy" id="98403"/>
    <lineage>
        <taxon>Eukaryota</taxon>
        <taxon>Fungi</taxon>
        <taxon>Dikarya</taxon>
        <taxon>Ascomycota</taxon>
        <taxon>Pezizomycotina</taxon>
        <taxon>Sordariomycetes</taxon>
        <taxon>Hypocreomycetidae</taxon>
        <taxon>Hypocreales</taxon>
        <taxon>Ophiocordycipitaceae</taxon>
        <taxon>Drechmeria</taxon>
    </lineage>
</organism>
<comment type="caution">
    <text evidence="2">The sequence shown here is derived from an EMBL/GenBank/DDBJ whole genome shotgun (WGS) entry which is preliminary data.</text>
</comment>
<reference evidence="2 3" key="1">
    <citation type="journal article" date="2016" name="Sci. Rep.">
        <title>Insights into Adaptations to a Near-Obligate Nematode Endoparasitic Lifestyle from the Finished Genome of Drechmeria coniospora.</title>
        <authorList>
            <person name="Zhang L."/>
            <person name="Zhou Z."/>
            <person name="Guo Q."/>
            <person name="Fokkens L."/>
            <person name="Miskei M."/>
            <person name="Pocsi I."/>
            <person name="Zhang W."/>
            <person name="Chen M."/>
            <person name="Wang L."/>
            <person name="Sun Y."/>
            <person name="Donzelli B.G."/>
            <person name="Gibson D.M."/>
            <person name="Nelson D.R."/>
            <person name="Luo J.G."/>
            <person name="Rep M."/>
            <person name="Liu H."/>
            <person name="Yang S."/>
            <person name="Wang J."/>
            <person name="Krasnoff S.B."/>
            <person name="Xu Y."/>
            <person name="Molnar I."/>
            <person name="Lin M."/>
        </authorList>
    </citation>
    <scope>NUCLEOTIDE SEQUENCE [LARGE SCALE GENOMIC DNA]</scope>
    <source>
        <strain evidence="2 3">ARSEF 6962</strain>
    </source>
</reference>
<accession>A0A151GJM3</accession>
<dbReference type="InParanoid" id="A0A151GJM3"/>
<feature type="compositionally biased region" description="Polar residues" evidence="1">
    <location>
        <begin position="366"/>
        <end position="382"/>
    </location>
</feature>
<gene>
    <name evidence="2" type="ORF">DCS_04219</name>
</gene>
<dbReference type="EMBL" id="LAYC01000002">
    <property type="protein sequence ID" value="KYK57212.1"/>
    <property type="molecule type" value="Genomic_DNA"/>
</dbReference>
<name>A0A151GJM3_DRECN</name>
<evidence type="ECO:0000256" key="1">
    <source>
        <dbReference type="SAM" id="MobiDB-lite"/>
    </source>
</evidence>
<dbReference type="RefSeq" id="XP_040656564.1">
    <property type="nucleotide sequence ID" value="XM_040801531.1"/>
</dbReference>
<evidence type="ECO:0000313" key="3">
    <source>
        <dbReference type="Proteomes" id="UP000076580"/>
    </source>
</evidence>
<feature type="region of interest" description="Disordered" evidence="1">
    <location>
        <begin position="1"/>
        <end position="94"/>
    </location>
</feature>
<feature type="compositionally biased region" description="Polar residues" evidence="1">
    <location>
        <begin position="146"/>
        <end position="198"/>
    </location>
</feature>
<dbReference type="GeneID" id="63716862"/>
<feature type="compositionally biased region" description="Polar residues" evidence="1">
    <location>
        <begin position="126"/>
        <end position="136"/>
    </location>
</feature>
<dbReference type="STRING" id="98403.A0A151GJM3"/>
<feature type="region of interest" description="Disordered" evidence="1">
    <location>
        <begin position="111"/>
        <end position="198"/>
    </location>
</feature>